<dbReference type="InterPro" id="IPR003339">
    <property type="entry name" value="ABC/ECF_trnsptr_transmembrane"/>
</dbReference>
<keyword evidence="4 7" id="KW-1133">Transmembrane helix</keyword>
<gene>
    <name evidence="8" type="primary">cbiQ</name>
    <name evidence="8" type="ORF">O0235_10085</name>
</gene>
<comment type="subcellular location">
    <subcellularLocation>
        <location evidence="1">Cell membrane</location>
        <topology evidence="1">Multi-pass membrane protein</topology>
    </subcellularLocation>
</comment>
<sequence length="298" mass="33607">MAQRRPRRPHRRRHRLRRHPRPWRRGPRLPEGPHLNLDRYLPRESPLHRADARLKFVLVIAFILAVSLLPEGAFLALAAAWLTLAAVSLLARIGPLPMLRGAFIALPFAIAAFPLIFTRPGRPIADVDLGLFTLTLSGEGLIAFATILLKSWVSVQAAALLVFTTPFHDLLEGLERLRLPRLMVAIIALMYRYLAVLTGEATRMMRARASRAAVPPGRKPPHWTWQGRVVGNMVGALFIRAYERSERVYLAMQSRGYAGHLRHLHDRPFPRPQLALLLLALAGLAAFELSAHTWVPRR</sequence>
<evidence type="ECO:0000256" key="2">
    <source>
        <dbReference type="ARBA" id="ARBA00022475"/>
    </source>
</evidence>
<evidence type="ECO:0000313" key="9">
    <source>
        <dbReference type="Proteomes" id="UP001212803"/>
    </source>
</evidence>
<evidence type="ECO:0000313" key="8">
    <source>
        <dbReference type="EMBL" id="WBL35136.1"/>
    </source>
</evidence>
<proteinExistence type="predicted"/>
<evidence type="ECO:0000256" key="4">
    <source>
        <dbReference type="ARBA" id="ARBA00022989"/>
    </source>
</evidence>
<dbReference type="Proteomes" id="UP001212803">
    <property type="component" value="Chromosome"/>
</dbReference>
<dbReference type="NCBIfam" id="TIGR02454">
    <property type="entry name" value="ECF_T_CbiQ"/>
    <property type="match status" value="1"/>
</dbReference>
<protein>
    <submittedName>
        <fullName evidence="8">Cobalt ECF transporter T component CbiQ</fullName>
    </submittedName>
</protein>
<dbReference type="InterPro" id="IPR051611">
    <property type="entry name" value="ECF_transporter_component"/>
</dbReference>
<evidence type="ECO:0000256" key="5">
    <source>
        <dbReference type="ARBA" id="ARBA00023136"/>
    </source>
</evidence>
<dbReference type="CDD" id="cd16914">
    <property type="entry name" value="EcfT"/>
    <property type="match status" value="1"/>
</dbReference>
<dbReference type="PANTHER" id="PTHR34857">
    <property type="entry name" value="SLL0384 PROTEIN"/>
    <property type="match status" value="1"/>
</dbReference>
<keyword evidence="3 7" id="KW-0812">Transmembrane</keyword>
<evidence type="ECO:0000256" key="6">
    <source>
        <dbReference type="SAM" id="MobiDB-lite"/>
    </source>
</evidence>
<feature type="transmembrane region" description="Helical" evidence="7">
    <location>
        <begin position="274"/>
        <end position="295"/>
    </location>
</feature>
<feature type="transmembrane region" description="Helical" evidence="7">
    <location>
        <begin position="98"/>
        <end position="117"/>
    </location>
</feature>
<evidence type="ECO:0000256" key="3">
    <source>
        <dbReference type="ARBA" id="ARBA00022692"/>
    </source>
</evidence>
<keyword evidence="9" id="KW-1185">Reference proteome</keyword>
<feature type="region of interest" description="Disordered" evidence="6">
    <location>
        <begin position="1"/>
        <end position="30"/>
    </location>
</feature>
<feature type="transmembrane region" description="Helical" evidence="7">
    <location>
        <begin position="56"/>
        <end position="86"/>
    </location>
</feature>
<feature type="transmembrane region" description="Helical" evidence="7">
    <location>
        <begin position="129"/>
        <end position="162"/>
    </location>
</feature>
<evidence type="ECO:0000256" key="7">
    <source>
        <dbReference type="SAM" id="Phobius"/>
    </source>
</evidence>
<dbReference type="InterPro" id="IPR012809">
    <property type="entry name" value="ECF_CbiQ"/>
</dbReference>
<evidence type="ECO:0000256" key="1">
    <source>
        <dbReference type="ARBA" id="ARBA00004651"/>
    </source>
</evidence>
<keyword evidence="2" id="KW-1003">Cell membrane</keyword>
<feature type="transmembrane region" description="Helical" evidence="7">
    <location>
        <begin position="182"/>
        <end position="201"/>
    </location>
</feature>
<organism evidence="8 9">
    <name type="scientific">Tepidiforma flava</name>
    <dbReference type="NCBI Taxonomy" id="3004094"/>
    <lineage>
        <taxon>Bacteria</taxon>
        <taxon>Bacillati</taxon>
        <taxon>Chloroflexota</taxon>
        <taxon>Tepidiformia</taxon>
        <taxon>Tepidiformales</taxon>
        <taxon>Tepidiformaceae</taxon>
        <taxon>Tepidiforma</taxon>
    </lineage>
</organism>
<reference evidence="8 9" key="1">
    <citation type="journal article" date="2023" name="ISME J.">
        <title>Thermophilic Dehalococcoidia with unusual traits shed light on an unexpected past.</title>
        <authorList>
            <person name="Palmer M."/>
            <person name="Covington J.K."/>
            <person name="Zhou E.M."/>
            <person name="Thomas S.C."/>
            <person name="Habib N."/>
            <person name="Seymour C.O."/>
            <person name="Lai D."/>
            <person name="Johnston J."/>
            <person name="Hashimi A."/>
            <person name="Jiao J.Y."/>
            <person name="Muok A.R."/>
            <person name="Liu L."/>
            <person name="Xian W.D."/>
            <person name="Zhi X.Y."/>
            <person name="Li M.M."/>
            <person name="Silva L.P."/>
            <person name="Bowen B.P."/>
            <person name="Louie K."/>
            <person name="Briegel A."/>
            <person name="Pett-Ridge J."/>
            <person name="Weber P.K."/>
            <person name="Tocheva E.I."/>
            <person name="Woyke T."/>
            <person name="Northen T.R."/>
            <person name="Mayali X."/>
            <person name="Li W.J."/>
            <person name="Hedlund B.P."/>
        </authorList>
    </citation>
    <scope>NUCLEOTIDE SEQUENCE [LARGE SCALE GENOMIC DNA]</scope>
    <source>
        <strain evidence="8 9">YIM 72310</strain>
    </source>
</reference>
<feature type="compositionally biased region" description="Basic residues" evidence="6">
    <location>
        <begin position="1"/>
        <end position="27"/>
    </location>
</feature>
<name>A0ABY7M3I2_9CHLR</name>
<dbReference type="Pfam" id="PF02361">
    <property type="entry name" value="CbiQ"/>
    <property type="match status" value="1"/>
</dbReference>
<accession>A0ABY7M3I2</accession>
<dbReference type="PANTHER" id="PTHR34857:SF2">
    <property type="entry name" value="SLL0384 PROTEIN"/>
    <property type="match status" value="1"/>
</dbReference>
<keyword evidence="5 7" id="KW-0472">Membrane</keyword>
<dbReference type="EMBL" id="CP115149">
    <property type="protein sequence ID" value="WBL35136.1"/>
    <property type="molecule type" value="Genomic_DNA"/>
</dbReference>